<organism evidence="2 3">
    <name type="scientific">Desmophyllum pertusum</name>
    <dbReference type="NCBI Taxonomy" id="174260"/>
    <lineage>
        <taxon>Eukaryota</taxon>
        <taxon>Metazoa</taxon>
        <taxon>Cnidaria</taxon>
        <taxon>Anthozoa</taxon>
        <taxon>Hexacorallia</taxon>
        <taxon>Scleractinia</taxon>
        <taxon>Caryophylliina</taxon>
        <taxon>Caryophylliidae</taxon>
        <taxon>Desmophyllum</taxon>
    </lineage>
</organism>
<comment type="caution">
    <text evidence="2">The sequence shown here is derived from an EMBL/GenBank/DDBJ whole genome shotgun (WGS) entry which is preliminary data.</text>
</comment>
<keyword evidence="1" id="KW-0472">Membrane</keyword>
<protein>
    <submittedName>
        <fullName evidence="2">Uncharacterized protein</fullName>
    </submittedName>
</protein>
<keyword evidence="3" id="KW-1185">Reference proteome</keyword>
<reference evidence="2" key="1">
    <citation type="submission" date="2023-01" db="EMBL/GenBank/DDBJ databases">
        <title>Genome assembly of the deep-sea coral Lophelia pertusa.</title>
        <authorList>
            <person name="Herrera S."/>
            <person name="Cordes E."/>
        </authorList>
    </citation>
    <scope>NUCLEOTIDE SEQUENCE</scope>
    <source>
        <strain evidence="2">USNM1676648</strain>
        <tissue evidence="2">Polyp</tissue>
    </source>
</reference>
<dbReference type="Proteomes" id="UP001163046">
    <property type="component" value="Unassembled WGS sequence"/>
</dbReference>
<evidence type="ECO:0000256" key="1">
    <source>
        <dbReference type="SAM" id="Phobius"/>
    </source>
</evidence>
<name>A0A9W9ZF69_9CNID</name>
<dbReference type="PRINTS" id="PR00220">
    <property type="entry name" value="SYNAPTOPHYSN"/>
</dbReference>
<evidence type="ECO:0000313" key="2">
    <source>
        <dbReference type="EMBL" id="KAJ7380482.1"/>
    </source>
</evidence>
<evidence type="ECO:0000313" key="3">
    <source>
        <dbReference type="Proteomes" id="UP001163046"/>
    </source>
</evidence>
<dbReference type="PANTHER" id="PTHR10306">
    <property type="entry name" value="SYNAPTOPHYSIN"/>
    <property type="match status" value="1"/>
</dbReference>
<dbReference type="EMBL" id="MU826353">
    <property type="protein sequence ID" value="KAJ7380482.1"/>
    <property type="molecule type" value="Genomic_DNA"/>
</dbReference>
<keyword evidence="1" id="KW-1133">Transmembrane helix</keyword>
<proteinExistence type="predicted"/>
<feature type="transmembrane region" description="Helical" evidence="1">
    <location>
        <begin position="93"/>
        <end position="115"/>
    </location>
</feature>
<dbReference type="GO" id="GO:0008021">
    <property type="term" value="C:synaptic vesicle"/>
    <property type="evidence" value="ECO:0007669"/>
    <property type="project" value="InterPro"/>
</dbReference>
<dbReference type="PANTHER" id="PTHR10306:SF17">
    <property type="entry name" value="MARVEL DOMAIN-CONTAINING PROTEIN"/>
    <property type="match status" value="1"/>
</dbReference>
<feature type="transmembrane region" description="Helical" evidence="1">
    <location>
        <begin position="186"/>
        <end position="209"/>
    </location>
</feature>
<feature type="transmembrane region" description="Helical" evidence="1">
    <location>
        <begin position="127"/>
        <end position="149"/>
    </location>
</feature>
<dbReference type="InterPro" id="IPR001285">
    <property type="entry name" value="Synaptophysin/porin"/>
</dbReference>
<accession>A0A9W9ZF69</accession>
<feature type="transmembrane region" description="Helical" evidence="1">
    <location>
        <begin position="20"/>
        <end position="40"/>
    </location>
</feature>
<dbReference type="OrthoDB" id="10006326at2759"/>
<sequence>MALLYRGESRWKILRHPVFWIKLIEIVLCMLIFPLCVTYNDKGGIYVTNSTISFNITVKYPFDYNNNTVVYTNEDAPLDSFNFDPAIQVCAKFFVAVVIVTGFAAVITLFMSCVVHRNERMASKVSIAEIFVAVVMAFLLVISTSLWLYNLLDLRKEVEDEVINVITSQGSERCKGCVEFLPDYSALFASVGFAYLLFVIWLCNTVLVFHDTVSRSDEMTAASSLIWAQELSEKRPEPTTTETTT</sequence>
<dbReference type="AlphaFoldDB" id="A0A9W9ZF69"/>
<keyword evidence="1" id="KW-0812">Transmembrane</keyword>
<gene>
    <name evidence="2" type="ORF">OS493_008944</name>
</gene>
<dbReference type="GO" id="GO:0016020">
    <property type="term" value="C:membrane"/>
    <property type="evidence" value="ECO:0007669"/>
    <property type="project" value="InterPro"/>
</dbReference>